<dbReference type="EMBL" id="JAIZPD010000009">
    <property type="protein sequence ID" value="KAH0961041.1"/>
    <property type="molecule type" value="Genomic_DNA"/>
</dbReference>
<sequence length="116" mass="13569">MRMVNPTMNWWFNHRDNVDPALSTKLLGRIIIGQVPDKITIAEVSTLFESVPLPGKDMDPQQSCVTWVMNAIQRLQRQGWVRDFELRYFKDFALSCADQWIGQPRSREPKVIEYNS</sequence>
<reference evidence="1" key="1">
    <citation type="submission" date="2021-09" db="EMBL/GenBank/DDBJ databases">
        <title>A high-quality genome of the endoparasitic fungus Hirsutella rhossiliensis with a comparison of Hirsutella genomes reveals transposable elements contributing to genome size variation.</title>
        <authorList>
            <person name="Lin R."/>
            <person name="Jiao Y."/>
            <person name="Sun X."/>
            <person name="Ling J."/>
            <person name="Xie B."/>
            <person name="Cheng X."/>
        </authorList>
    </citation>
    <scope>NUCLEOTIDE SEQUENCE</scope>
    <source>
        <strain evidence="1">HR02</strain>
    </source>
</reference>
<dbReference type="InterPro" id="IPR046670">
    <property type="entry name" value="DUF6540"/>
</dbReference>
<proteinExistence type="predicted"/>
<accession>A0A9P8SHH7</accession>
<protein>
    <submittedName>
        <fullName evidence="1">Uncharacterized protein</fullName>
    </submittedName>
</protein>
<dbReference type="RefSeq" id="XP_044718554.1">
    <property type="nucleotide sequence ID" value="XM_044866665.1"/>
</dbReference>
<organism evidence="1 2">
    <name type="scientific">Hirsutella rhossiliensis</name>
    <dbReference type="NCBI Taxonomy" id="111463"/>
    <lineage>
        <taxon>Eukaryota</taxon>
        <taxon>Fungi</taxon>
        <taxon>Dikarya</taxon>
        <taxon>Ascomycota</taxon>
        <taxon>Pezizomycotina</taxon>
        <taxon>Sordariomycetes</taxon>
        <taxon>Hypocreomycetidae</taxon>
        <taxon>Hypocreales</taxon>
        <taxon>Ophiocordycipitaceae</taxon>
        <taxon>Hirsutella</taxon>
    </lineage>
</organism>
<keyword evidence="2" id="KW-1185">Reference proteome</keyword>
<dbReference type="OrthoDB" id="4924482at2759"/>
<gene>
    <name evidence="1" type="ORF">HRG_08194</name>
</gene>
<dbReference type="Proteomes" id="UP000824596">
    <property type="component" value="Unassembled WGS sequence"/>
</dbReference>
<comment type="caution">
    <text evidence="1">The sequence shown here is derived from an EMBL/GenBank/DDBJ whole genome shotgun (WGS) entry which is preliminary data.</text>
</comment>
<dbReference type="AlphaFoldDB" id="A0A9P8SHH7"/>
<evidence type="ECO:0000313" key="2">
    <source>
        <dbReference type="Proteomes" id="UP000824596"/>
    </source>
</evidence>
<dbReference type="GeneID" id="68357323"/>
<name>A0A9P8SHH7_9HYPO</name>
<evidence type="ECO:0000313" key="1">
    <source>
        <dbReference type="EMBL" id="KAH0961041.1"/>
    </source>
</evidence>
<dbReference type="Pfam" id="PF20174">
    <property type="entry name" value="DUF6540"/>
    <property type="match status" value="1"/>
</dbReference>